<protein>
    <submittedName>
        <fullName evidence="3">30S ribosomal protein S1</fullName>
    </submittedName>
</protein>
<dbReference type="GO" id="GO:0006412">
    <property type="term" value="P:translation"/>
    <property type="evidence" value="ECO:0007669"/>
    <property type="project" value="TreeGrafter"/>
</dbReference>
<dbReference type="EMBL" id="UGPY01000001">
    <property type="protein sequence ID" value="STY96422.1"/>
    <property type="molecule type" value="Genomic_DNA"/>
</dbReference>
<dbReference type="Pfam" id="PF17674">
    <property type="entry name" value="HHH_9"/>
    <property type="match status" value="1"/>
</dbReference>
<dbReference type="InterPro" id="IPR023319">
    <property type="entry name" value="Tex-like_HTH_dom_sf"/>
</dbReference>
<dbReference type="InterPro" id="IPR012337">
    <property type="entry name" value="RNaseH-like_sf"/>
</dbReference>
<dbReference type="InterPro" id="IPR041692">
    <property type="entry name" value="HHH_9"/>
</dbReference>
<reference evidence="3 4" key="1">
    <citation type="submission" date="2018-06" db="EMBL/GenBank/DDBJ databases">
        <authorList>
            <consortium name="Pathogen Informatics"/>
            <person name="Doyle S."/>
        </authorList>
    </citation>
    <scope>NUCLEOTIDE SEQUENCE [LARGE SCALE GENOMIC DNA]</scope>
    <source>
        <strain evidence="3 4">NCTC10465</strain>
    </source>
</reference>
<dbReference type="GO" id="GO:0005840">
    <property type="term" value="C:ribosome"/>
    <property type="evidence" value="ECO:0007669"/>
    <property type="project" value="UniProtKB-KW"/>
</dbReference>
<evidence type="ECO:0000313" key="3">
    <source>
        <dbReference type="EMBL" id="STY96422.1"/>
    </source>
</evidence>
<sequence length="849" mass="92254">MTTNVTAIAANPAVDVLSEQVQQAIYQKLAANLGIKLNQMMAFVKLYDDGATIPFIARYRKDQTGGLDDVQLRSLEKSLSYERDMAIRRQKIIELLTSQNKLTDELSERINQAASKLELEDIYLPYRPRRRSLATQAREAGLEPIALAVLNDSVSPAAALSDYQAPAPVQNENGEAEASIFEDKEKQLSGIGAIIIDEWTQQLDLLDKLRVGFGKIAQIHSRLVGEEKREVGEKYKDYFDHAESLARLPNHRLLAMLRGRQDNVLTIAIEGDDAPFIEQINHAFNLTAAEPSERQQFLLSLGKKLWLDKWRPHIEHRLLTEKRLTAESAAIDVFANNLQHLLMAAPAGQKTILGVDPGIRHGVKMAVVDSLGHVAKNSDGSFAIATVYPFAPDNKVDEAKQTIADLLKNHHVHLIAIGNGTASRETDALIKEILAENSAQGNGDIKAVPVVVNESGASVYSASELASQELQELDVSIRGAVSIARRLQDPLSELVKVDPKAIGVGQYQHDVNQTQLADSLTKVTQDCVNAVGVDVNTASPAILSYIAGLNVNVAQQIVNYRNEHGAFANREQLKNVPRLGAKTFEQAAGFLRIRGGDEPLDATGLHPENYEMVKQWLASTDNTLNDVLGDESALNNLTASLIAAANDEVNDAEQATLKAAAIKQELAKPAHDPRPSFKTAKFRDDVNSLNDLTEGMTLEGVVTNVTSFGCFVDVGVHQDGLVHISEMGNEFIADPLNHVKPGDIVTVRVISVDAERKRVGFSMKSDTPMVAKPAEKAPASKAKNTNQSVDGTAKKHADHSERGGKSAKHSGKPQRSDKAAKPQNQAADKPQKIGSLGALLAQAGLKKST</sequence>
<dbReference type="InterPro" id="IPR006641">
    <property type="entry name" value="YqgF/RNaseH-like_dom"/>
</dbReference>
<dbReference type="PROSITE" id="PS50126">
    <property type="entry name" value="S1"/>
    <property type="match status" value="1"/>
</dbReference>
<dbReference type="PANTHER" id="PTHR10724">
    <property type="entry name" value="30S RIBOSOMAL PROTEIN S1"/>
    <property type="match status" value="1"/>
</dbReference>
<dbReference type="Pfam" id="PF12836">
    <property type="entry name" value="HHH_3"/>
    <property type="match status" value="1"/>
</dbReference>
<dbReference type="CDD" id="cd05685">
    <property type="entry name" value="S1_Tex"/>
    <property type="match status" value="1"/>
</dbReference>
<dbReference type="FunFam" id="1.10.10.650:FF:000001">
    <property type="entry name" value="S1 RNA-binding domain 1"/>
    <property type="match status" value="1"/>
</dbReference>
<dbReference type="InterPro" id="IPR012340">
    <property type="entry name" value="NA-bd_OB-fold"/>
</dbReference>
<dbReference type="InterPro" id="IPR032639">
    <property type="entry name" value="Tex_YqgF"/>
</dbReference>
<dbReference type="AlphaFoldDB" id="A0A378Q6W8"/>
<dbReference type="PANTHER" id="PTHR10724:SF10">
    <property type="entry name" value="S1 RNA-BINDING DOMAIN-CONTAINING PROTEIN 1"/>
    <property type="match status" value="1"/>
</dbReference>
<dbReference type="GO" id="GO:0003735">
    <property type="term" value="F:structural constituent of ribosome"/>
    <property type="evidence" value="ECO:0007669"/>
    <property type="project" value="TreeGrafter"/>
</dbReference>
<dbReference type="SMART" id="SM00732">
    <property type="entry name" value="YqgFc"/>
    <property type="match status" value="1"/>
</dbReference>
<feature type="compositionally biased region" description="Basic and acidic residues" evidence="1">
    <location>
        <begin position="792"/>
        <end position="804"/>
    </location>
</feature>
<feature type="region of interest" description="Disordered" evidence="1">
    <location>
        <begin position="763"/>
        <end position="835"/>
    </location>
</feature>
<dbReference type="SUPFAM" id="SSF158832">
    <property type="entry name" value="Tex N-terminal region-like"/>
    <property type="match status" value="1"/>
</dbReference>
<dbReference type="Proteomes" id="UP000255230">
    <property type="component" value="Unassembled WGS sequence"/>
</dbReference>
<dbReference type="InterPro" id="IPR023323">
    <property type="entry name" value="Tex-like_dom_sf"/>
</dbReference>
<dbReference type="InterPro" id="IPR010994">
    <property type="entry name" value="RuvA_2-like"/>
</dbReference>
<dbReference type="InterPro" id="IPR044146">
    <property type="entry name" value="S1_Tex"/>
</dbReference>
<dbReference type="InterPro" id="IPR003029">
    <property type="entry name" value="S1_domain"/>
</dbReference>
<dbReference type="Pfam" id="PF22706">
    <property type="entry name" value="Tex_central_region"/>
    <property type="match status" value="1"/>
</dbReference>
<dbReference type="Gene3D" id="1.10.150.310">
    <property type="entry name" value="Tex RuvX-like domain-like"/>
    <property type="match status" value="1"/>
</dbReference>
<proteinExistence type="predicted"/>
<evidence type="ECO:0000256" key="1">
    <source>
        <dbReference type="SAM" id="MobiDB-lite"/>
    </source>
</evidence>
<dbReference type="InterPro" id="IPR037027">
    <property type="entry name" value="YqgF/RNaseH-like_dom_sf"/>
</dbReference>
<dbReference type="SUPFAM" id="SSF47781">
    <property type="entry name" value="RuvA domain 2-like"/>
    <property type="match status" value="2"/>
</dbReference>
<gene>
    <name evidence="3" type="primary">yhgF</name>
    <name evidence="3" type="ORF">NCTC10465_00171</name>
</gene>
<dbReference type="Pfam" id="PF09371">
    <property type="entry name" value="Tex_N"/>
    <property type="match status" value="1"/>
</dbReference>
<keyword evidence="4" id="KW-1185">Reference proteome</keyword>
<dbReference type="Pfam" id="PF16921">
    <property type="entry name" value="Tex_YqgF"/>
    <property type="match status" value="1"/>
</dbReference>
<keyword evidence="3" id="KW-0689">Ribosomal protein</keyword>
<accession>A0A378Q6W8</accession>
<dbReference type="GeneID" id="35778759"/>
<dbReference type="Gene3D" id="1.10.10.650">
    <property type="entry name" value="RuvA domain 2-like"/>
    <property type="match status" value="1"/>
</dbReference>
<dbReference type="FunFam" id="3.30.420.140:FF:000001">
    <property type="entry name" value="RNA-binding transcriptional accessory protein"/>
    <property type="match status" value="1"/>
</dbReference>
<evidence type="ECO:0000259" key="2">
    <source>
        <dbReference type="PROSITE" id="PS50126"/>
    </source>
</evidence>
<dbReference type="RefSeq" id="WP_197931438.1">
    <property type="nucleotide sequence ID" value="NZ_CBCRZU010000004.1"/>
</dbReference>
<dbReference type="SMART" id="SM00316">
    <property type="entry name" value="S1"/>
    <property type="match status" value="1"/>
</dbReference>
<evidence type="ECO:0000313" key="4">
    <source>
        <dbReference type="Proteomes" id="UP000255230"/>
    </source>
</evidence>
<name>A0A378Q6W8_FAUOS</name>
<dbReference type="InterPro" id="IPR018974">
    <property type="entry name" value="Tex-like_N"/>
</dbReference>
<dbReference type="GO" id="GO:0006139">
    <property type="term" value="P:nucleobase-containing compound metabolic process"/>
    <property type="evidence" value="ECO:0007669"/>
    <property type="project" value="InterPro"/>
</dbReference>
<keyword evidence="3" id="KW-0687">Ribonucleoprotein</keyword>
<dbReference type="Gene3D" id="2.40.50.140">
    <property type="entry name" value="Nucleic acid-binding proteins"/>
    <property type="match status" value="1"/>
</dbReference>
<dbReference type="InterPro" id="IPR055179">
    <property type="entry name" value="Tex-like_central_region"/>
</dbReference>
<organism evidence="3 4">
    <name type="scientific">Faucicola osloensis</name>
    <name type="common">Moraxella osloensis</name>
    <dbReference type="NCBI Taxonomy" id="34062"/>
    <lineage>
        <taxon>Bacteria</taxon>
        <taxon>Pseudomonadati</taxon>
        <taxon>Pseudomonadota</taxon>
        <taxon>Gammaproteobacteria</taxon>
        <taxon>Moraxellales</taxon>
        <taxon>Moraxellaceae</taxon>
        <taxon>Faucicola</taxon>
    </lineage>
</organism>
<dbReference type="GO" id="GO:0005737">
    <property type="term" value="C:cytoplasm"/>
    <property type="evidence" value="ECO:0007669"/>
    <property type="project" value="UniProtKB-ARBA"/>
</dbReference>
<dbReference type="Gene3D" id="1.10.3500.10">
    <property type="entry name" value="Tex N-terminal region-like"/>
    <property type="match status" value="1"/>
</dbReference>
<dbReference type="GO" id="GO:0003729">
    <property type="term" value="F:mRNA binding"/>
    <property type="evidence" value="ECO:0007669"/>
    <property type="project" value="UniProtKB-ARBA"/>
</dbReference>
<dbReference type="FunFam" id="2.40.50.140:FF:000051">
    <property type="entry name" value="RNA-binding transcriptional accessory protein"/>
    <property type="match status" value="1"/>
</dbReference>
<dbReference type="Gene3D" id="3.30.420.140">
    <property type="entry name" value="YqgF/RNase H-like domain"/>
    <property type="match status" value="1"/>
</dbReference>
<dbReference type="SUPFAM" id="SSF53098">
    <property type="entry name" value="Ribonuclease H-like"/>
    <property type="match status" value="1"/>
</dbReference>
<feature type="domain" description="S1 motif" evidence="2">
    <location>
        <begin position="695"/>
        <end position="764"/>
    </location>
</feature>
<dbReference type="InterPro" id="IPR050437">
    <property type="entry name" value="Ribos_protein_bS1-like"/>
</dbReference>
<dbReference type="SUPFAM" id="SSF50249">
    <property type="entry name" value="Nucleic acid-binding proteins"/>
    <property type="match status" value="1"/>
</dbReference>
<dbReference type="Pfam" id="PF00575">
    <property type="entry name" value="S1"/>
    <property type="match status" value="1"/>
</dbReference>